<gene>
    <name evidence="1" type="ORF">D7032_01955</name>
</gene>
<sequence length="309" mass="35161">MCGLCLEQGFVFSFVTEGFDAIEKADTEFPYYWYELCDDWDVIVERFKQQPDSALDNRVLWARLFIASCEKPLPKKQRALWHHLSEVLAGALPEYPTLSFQLDEASQFPLGIAAYIGQYYIGQQGLNHAALLAEATALLERHLLWSNACAVMSGRLDAKTNRGEMSDLLENKWDVFLDACWHEFRHRLFACTLLLTWAPESSTLKRFVFASPHYAVDFLALEYRLQRWLLQLCYRVNGAAFLAANAASLLPEHLLYLLHTAQADVSEITAVSQAYFSALDGQTALHPPHYGEKAVREAFETLSQRALSR</sequence>
<reference evidence="1" key="1">
    <citation type="submission" date="2018-09" db="EMBL/GenBank/DDBJ databases">
        <title>Genome sequencing and analysis.</title>
        <authorList>
            <person name="Huang Y.-T."/>
        </authorList>
    </citation>
    <scope>NUCLEOTIDE SEQUENCE</scope>
    <source>
        <strain evidence="1">HIDE</strain>
    </source>
</reference>
<evidence type="ECO:0000313" key="1">
    <source>
        <dbReference type="EMBL" id="QQO82122.1"/>
    </source>
</evidence>
<dbReference type="RefSeq" id="WP_345861741.1">
    <property type="nucleotide sequence ID" value="NZ_CP032664.1"/>
</dbReference>
<organism evidence="1">
    <name type="scientific">Shewanella algae</name>
    <dbReference type="NCBI Taxonomy" id="38313"/>
    <lineage>
        <taxon>Bacteria</taxon>
        <taxon>Pseudomonadati</taxon>
        <taxon>Pseudomonadota</taxon>
        <taxon>Gammaproteobacteria</taxon>
        <taxon>Alteromonadales</taxon>
        <taxon>Shewanellaceae</taxon>
        <taxon>Shewanella</taxon>
    </lineage>
</organism>
<dbReference type="EMBL" id="CP032664">
    <property type="protein sequence ID" value="QQO82122.1"/>
    <property type="molecule type" value="Genomic_DNA"/>
</dbReference>
<accession>A0A7T8E983</accession>
<protein>
    <submittedName>
        <fullName evidence="1">Uncharacterized protein</fullName>
    </submittedName>
</protein>
<name>A0A7T8E983_9GAMM</name>
<dbReference type="AlphaFoldDB" id="A0A7T8E983"/>
<proteinExistence type="predicted"/>